<evidence type="ECO:0000313" key="8">
    <source>
        <dbReference type="WBParaSite" id="nRc.2.0.1.t27801-RA"/>
    </source>
</evidence>
<keyword evidence="7" id="KW-1185">Reference proteome</keyword>
<proteinExistence type="predicted"/>
<dbReference type="InterPro" id="IPR017452">
    <property type="entry name" value="GPCR_Rhodpsn_7TM"/>
</dbReference>
<feature type="domain" description="G-protein coupled receptors family 1 profile" evidence="6">
    <location>
        <begin position="51"/>
        <end position="265"/>
    </location>
</feature>
<name>A0A915JPE1_ROMCU</name>
<evidence type="ECO:0000259" key="6">
    <source>
        <dbReference type="PROSITE" id="PS50262"/>
    </source>
</evidence>
<evidence type="ECO:0000313" key="7">
    <source>
        <dbReference type="Proteomes" id="UP000887565"/>
    </source>
</evidence>
<protein>
    <submittedName>
        <fullName evidence="8">G-protein coupled receptors family 1 profile domain-containing protein</fullName>
    </submittedName>
</protein>
<dbReference type="AlphaFoldDB" id="A0A915JPE1"/>
<dbReference type="Pfam" id="PF00001">
    <property type="entry name" value="7tm_1"/>
    <property type="match status" value="1"/>
</dbReference>
<keyword evidence="3 5" id="KW-1133">Transmembrane helix</keyword>
<dbReference type="SUPFAM" id="SSF81321">
    <property type="entry name" value="Family A G protein-coupled receptor-like"/>
    <property type="match status" value="1"/>
</dbReference>
<dbReference type="GO" id="GO:0016020">
    <property type="term" value="C:membrane"/>
    <property type="evidence" value="ECO:0007669"/>
    <property type="project" value="UniProtKB-SubCell"/>
</dbReference>
<keyword evidence="2 5" id="KW-0812">Transmembrane</keyword>
<dbReference type="Proteomes" id="UP000887565">
    <property type="component" value="Unplaced"/>
</dbReference>
<reference evidence="8" key="1">
    <citation type="submission" date="2022-11" db="UniProtKB">
        <authorList>
            <consortium name="WormBaseParasite"/>
        </authorList>
    </citation>
    <scope>IDENTIFICATION</scope>
</reference>
<dbReference type="Gene3D" id="1.20.1070.10">
    <property type="entry name" value="Rhodopsin 7-helix transmembrane proteins"/>
    <property type="match status" value="1"/>
</dbReference>
<dbReference type="InterPro" id="IPR000276">
    <property type="entry name" value="GPCR_Rhodpsn"/>
</dbReference>
<keyword evidence="4 5" id="KW-0472">Membrane</keyword>
<feature type="transmembrane region" description="Helical" evidence="5">
    <location>
        <begin position="70"/>
        <end position="99"/>
    </location>
</feature>
<feature type="transmembrane region" description="Helical" evidence="5">
    <location>
        <begin position="35"/>
        <end position="58"/>
    </location>
</feature>
<evidence type="ECO:0000256" key="2">
    <source>
        <dbReference type="ARBA" id="ARBA00022692"/>
    </source>
</evidence>
<dbReference type="GO" id="GO:0004930">
    <property type="term" value="F:G protein-coupled receptor activity"/>
    <property type="evidence" value="ECO:0007669"/>
    <property type="project" value="InterPro"/>
</dbReference>
<dbReference type="WBParaSite" id="nRc.2.0.1.t27801-RA">
    <property type="protein sequence ID" value="nRc.2.0.1.t27801-RA"/>
    <property type="gene ID" value="nRc.2.0.1.g27801"/>
</dbReference>
<feature type="transmembrane region" description="Helical" evidence="5">
    <location>
        <begin position="219"/>
        <end position="240"/>
    </location>
</feature>
<evidence type="ECO:0000256" key="1">
    <source>
        <dbReference type="ARBA" id="ARBA00004370"/>
    </source>
</evidence>
<evidence type="ECO:0000256" key="5">
    <source>
        <dbReference type="SAM" id="Phobius"/>
    </source>
</evidence>
<comment type="subcellular location">
    <subcellularLocation>
        <location evidence="1">Membrane</location>
    </subcellularLocation>
</comment>
<evidence type="ECO:0000256" key="3">
    <source>
        <dbReference type="ARBA" id="ARBA00022989"/>
    </source>
</evidence>
<sequence>MPLLAKIEIDTELDTMDRNFTSSFDDSGVDSLPRYVLLSMALSIGIPGIFFNALIAYIKTRYSKRYKSPTYVFMVQLALADIIVLVCVSIGTAVFILFPRLPNQCPILHDFFAFTLNFGWHPGCCFLCCIVYSRYITLCGNDKLEDYFSQAKIRIYIICSWLVMGRCITKKIEMQIFSTLDFLFNNRDGILEKNQCVILWSPEILSWGNDIETGLLGKLLLILTMSQSYFSFVFIGFYNLRILFWLRKVRHSVTMVDNSRLCKQE</sequence>
<dbReference type="CDD" id="cd00637">
    <property type="entry name" value="7tm_classA_rhodopsin-like"/>
    <property type="match status" value="1"/>
</dbReference>
<organism evidence="7 8">
    <name type="scientific">Romanomermis culicivorax</name>
    <name type="common">Nematode worm</name>
    <dbReference type="NCBI Taxonomy" id="13658"/>
    <lineage>
        <taxon>Eukaryota</taxon>
        <taxon>Metazoa</taxon>
        <taxon>Ecdysozoa</taxon>
        <taxon>Nematoda</taxon>
        <taxon>Enoplea</taxon>
        <taxon>Dorylaimia</taxon>
        <taxon>Mermithida</taxon>
        <taxon>Mermithoidea</taxon>
        <taxon>Mermithidae</taxon>
        <taxon>Romanomermis</taxon>
    </lineage>
</organism>
<evidence type="ECO:0000256" key="4">
    <source>
        <dbReference type="ARBA" id="ARBA00023136"/>
    </source>
</evidence>
<accession>A0A915JPE1</accession>
<dbReference type="PROSITE" id="PS50262">
    <property type="entry name" value="G_PROTEIN_RECEP_F1_2"/>
    <property type="match status" value="1"/>
</dbReference>
<feature type="transmembrane region" description="Helical" evidence="5">
    <location>
        <begin position="111"/>
        <end position="132"/>
    </location>
</feature>